<evidence type="ECO:0000313" key="1">
    <source>
        <dbReference type="EMBL" id="ACU60038.1"/>
    </source>
</evidence>
<dbReference type="Proteomes" id="UP000002215">
    <property type="component" value="Chromosome"/>
</dbReference>
<name>A0A979G3I9_CHIPD</name>
<reference evidence="2" key="1">
    <citation type="submission" date="2009-08" db="EMBL/GenBank/DDBJ databases">
        <title>The complete genome of Chitinophaga pinensis DSM 2588.</title>
        <authorList>
            <consortium name="US DOE Joint Genome Institute (JGI-PGF)"/>
            <person name="Lucas S."/>
            <person name="Copeland A."/>
            <person name="Lapidus A."/>
            <person name="Glavina del Rio T."/>
            <person name="Dalin E."/>
            <person name="Tice H."/>
            <person name="Bruce D."/>
            <person name="Goodwin L."/>
            <person name="Pitluck S."/>
            <person name="Kyrpides N."/>
            <person name="Mavromatis K."/>
            <person name="Ivanova N."/>
            <person name="Mikhailova N."/>
            <person name="Sims D."/>
            <person name="Meinche L."/>
            <person name="Brettin T."/>
            <person name="Detter J.C."/>
            <person name="Han C."/>
            <person name="Larimer F."/>
            <person name="Land M."/>
            <person name="Hauser L."/>
            <person name="Markowitz V."/>
            <person name="Cheng J.-F."/>
            <person name="Hugenholtz P."/>
            <person name="Woyke T."/>
            <person name="Wu D."/>
            <person name="Spring S."/>
            <person name="Klenk H.-P."/>
            <person name="Eisen J.A."/>
        </authorList>
    </citation>
    <scope>NUCLEOTIDE SEQUENCE [LARGE SCALE GENOMIC DNA]</scope>
    <source>
        <strain evidence="2">ATCC 43595 / DSM 2588 / LMG 13176 / NBRC 15968 / NCIMB 11800 / UQM 2034</strain>
    </source>
</reference>
<dbReference type="PROSITE" id="PS51257">
    <property type="entry name" value="PROKAR_LIPOPROTEIN"/>
    <property type="match status" value="1"/>
</dbReference>
<accession>A0A979G3I9</accession>
<protein>
    <recommendedName>
        <fullName evidence="3">Lipoprotein</fullName>
    </recommendedName>
</protein>
<evidence type="ECO:0008006" key="3">
    <source>
        <dbReference type="Google" id="ProtNLM"/>
    </source>
</evidence>
<evidence type="ECO:0000313" key="2">
    <source>
        <dbReference type="Proteomes" id="UP000002215"/>
    </source>
</evidence>
<reference evidence="1 2" key="2">
    <citation type="journal article" date="2010" name="Stand. Genomic Sci.">
        <title>Complete genome sequence of Chitinophaga pinensis type strain (UQM 2034).</title>
        <authorList>
            <person name="Glavina Del Rio T."/>
            <person name="Abt B."/>
            <person name="Spring S."/>
            <person name="Lapidus A."/>
            <person name="Nolan M."/>
            <person name="Tice H."/>
            <person name="Copeland A."/>
            <person name="Cheng J.F."/>
            <person name="Chen F."/>
            <person name="Bruce D."/>
            <person name="Goodwin L."/>
            <person name="Pitluck S."/>
            <person name="Ivanova N."/>
            <person name="Mavromatis K."/>
            <person name="Mikhailova N."/>
            <person name="Pati A."/>
            <person name="Chen A."/>
            <person name="Palaniappan K."/>
            <person name="Land M."/>
            <person name="Hauser L."/>
            <person name="Chang Y.J."/>
            <person name="Jeffries C.D."/>
            <person name="Chain P."/>
            <person name="Saunders E."/>
            <person name="Detter J.C."/>
            <person name="Brettin T."/>
            <person name="Rohde M."/>
            <person name="Goker M."/>
            <person name="Bristow J."/>
            <person name="Eisen J.A."/>
            <person name="Markowitz V."/>
            <person name="Hugenholtz P."/>
            <person name="Kyrpides N.C."/>
            <person name="Klenk H.P."/>
            <person name="Lucas S."/>
        </authorList>
    </citation>
    <scope>NUCLEOTIDE SEQUENCE [LARGE SCALE GENOMIC DNA]</scope>
    <source>
        <strain evidence="2">ATCC 43595 / DSM 2588 / LMG 13176 / NBRC 15968 / NCIMB 11800 / UQM 2034</strain>
    </source>
</reference>
<sequence length="262" mass="28476">MKQSFMVGLFSAIIIMTACQKDEKIPQPLNSNSLASTSISAGTLAEGVDEASGFMSDSYLANNDLDHGGPGLYWSPMEPLPVGHVNYYYGKIEITAKYRTRNLRPIVTIFYQYDYDRTKGRIYKIGAPEQGEGEGQLSFIGTSGEIDGAYVNGGINAVTARNPSETLIADGNAVYGANEKRTIVVSVNGGIKVLFGFKAAELEIGSELEQGFTIQRATNETGFHSGDVAYTIKVPVSGWTQFYPVFQRSVNIKGAFYGTIRD</sequence>
<dbReference type="KEGG" id="cpi:Cpin_2555"/>
<organism evidence="1 2">
    <name type="scientific">Chitinophaga pinensis (strain ATCC 43595 / DSM 2588 / LMG 13176 / NBRC 15968 / NCIMB 11800 / UQM 2034)</name>
    <dbReference type="NCBI Taxonomy" id="485918"/>
    <lineage>
        <taxon>Bacteria</taxon>
        <taxon>Pseudomonadati</taxon>
        <taxon>Bacteroidota</taxon>
        <taxon>Chitinophagia</taxon>
        <taxon>Chitinophagales</taxon>
        <taxon>Chitinophagaceae</taxon>
        <taxon>Chitinophaga</taxon>
    </lineage>
</organism>
<dbReference type="EMBL" id="CP001699">
    <property type="protein sequence ID" value="ACU60038.1"/>
    <property type="molecule type" value="Genomic_DNA"/>
</dbReference>
<proteinExistence type="predicted"/>
<dbReference type="AlphaFoldDB" id="A0A979G3I9"/>
<dbReference type="OrthoDB" id="643345at2"/>
<dbReference type="RefSeq" id="WP_012790214.1">
    <property type="nucleotide sequence ID" value="NC_013132.1"/>
</dbReference>
<gene>
    <name evidence="1" type="ordered locus">Cpin_2555</name>
</gene>